<dbReference type="HOGENOM" id="CLU_083900_0_0_9"/>
<evidence type="ECO:0000313" key="2">
    <source>
        <dbReference type="Proteomes" id="UP000029507"/>
    </source>
</evidence>
<dbReference type="AlphaFoldDB" id="A0A089N1J2"/>
<organism evidence="1 2">
    <name type="scientific">Paenibacillus stellifer</name>
    <dbReference type="NCBI Taxonomy" id="169760"/>
    <lineage>
        <taxon>Bacteria</taxon>
        <taxon>Bacillati</taxon>
        <taxon>Bacillota</taxon>
        <taxon>Bacilli</taxon>
        <taxon>Bacillales</taxon>
        <taxon>Paenibacillaceae</taxon>
        <taxon>Paenibacillus</taxon>
    </lineage>
</organism>
<evidence type="ECO:0008006" key="3">
    <source>
        <dbReference type="Google" id="ProtNLM"/>
    </source>
</evidence>
<keyword evidence="2" id="KW-1185">Reference proteome</keyword>
<dbReference type="PANTHER" id="PTHR14136">
    <property type="entry name" value="BTB_POZ DOMAIN-CONTAINING PROTEIN KCTD9"/>
    <property type="match status" value="1"/>
</dbReference>
<dbReference type="STRING" id="169760.PSTEL_05045"/>
<dbReference type="EMBL" id="CP009286">
    <property type="protein sequence ID" value="AIQ62559.1"/>
    <property type="molecule type" value="Genomic_DNA"/>
</dbReference>
<dbReference type="Gene3D" id="2.160.20.80">
    <property type="entry name" value="E3 ubiquitin-protein ligase SopA"/>
    <property type="match status" value="1"/>
</dbReference>
<dbReference type="Proteomes" id="UP000029507">
    <property type="component" value="Chromosome"/>
</dbReference>
<dbReference type="PANTHER" id="PTHR14136:SF17">
    <property type="entry name" value="BTB_POZ DOMAIN-CONTAINING PROTEIN KCTD9"/>
    <property type="match status" value="1"/>
</dbReference>
<dbReference type="Pfam" id="PF13599">
    <property type="entry name" value="Pentapeptide_4"/>
    <property type="match status" value="1"/>
</dbReference>
<dbReference type="KEGG" id="pste:PSTEL_05045"/>
<dbReference type="InterPro" id="IPR001646">
    <property type="entry name" value="5peptide_repeat"/>
</dbReference>
<protein>
    <recommendedName>
        <fullName evidence="3">Pentapeptide repeat-containing protein</fullName>
    </recommendedName>
</protein>
<dbReference type="InterPro" id="IPR051082">
    <property type="entry name" value="Pentapeptide-BTB/POZ_domain"/>
</dbReference>
<evidence type="ECO:0000313" key="1">
    <source>
        <dbReference type="EMBL" id="AIQ62559.1"/>
    </source>
</evidence>
<name>A0A089N1J2_9BACL</name>
<gene>
    <name evidence="1" type="ORF">PSTEL_05045</name>
</gene>
<accession>A0A089N1J2</accession>
<reference evidence="1 2" key="1">
    <citation type="submission" date="2014-08" db="EMBL/GenBank/DDBJ databases">
        <title>Comparative genomics of the Paenibacillus odorifer group.</title>
        <authorList>
            <person name="den Bakker H.C."/>
            <person name="Tsai Y.-C."/>
            <person name="Martin N."/>
            <person name="Korlach J."/>
            <person name="Wiedmann M."/>
        </authorList>
    </citation>
    <scope>NUCLEOTIDE SEQUENCE [LARGE SCALE GENOMIC DNA]</scope>
    <source>
        <strain evidence="1 2">DSM 14472</strain>
    </source>
</reference>
<proteinExistence type="predicted"/>
<sequence>MNTFYGQKMNRKFNHKYLCKSRSFRAVFRESEFNHVNFRGAIITSSSFKKCKFNGVEFLGTNLKRCNFEGAHFKNTIFVGALLEGCKFKNATFENVIFVNMNFENVKFLNLSNPQIKILKEYPKIVASVDLQTILDDLIGNRFISTYKVLHTSTKKINHLNLKILLETFSEENLIKGLEILKVKNTKDIYTVSSLINYLKRELCV</sequence>
<dbReference type="SUPFAM" id="SSF141571">
    <property type="entry name" value="Pentapeptide repeat-like"/>
    <property type="match status" value="1"/>
</dbReference>